<keyword evidence="2" id="KW-1185">Reference proteome</keyword>
<dbReference type="Proteomes" id="UP000298416">
    <property type="component" value="Unassembled WGS sequence"/>
</dbReference>
<evidence type="ECO:0000313" key="2">
    <source>
        <dbReference type="Proteomes" id="UP000298416"/>
    </source>
</evidence>
<reference evidence="1" key="1">
    <citation type="submission" date="2018-01" db="EMBL/GenBank/DDBJ databases">
        <authorList>
            <person name="Mao J.F."/>
        </authorList>
    </citation>
    <scope>NUCLEOTIDE SEQUENCE</scope>
    <source>
        <strain evidence="1">Huo1</strain>
        <tissue evidence="1">Leaf</tissue>
    </source>
</reference>
<accession>A0A8X9A1R7</accession>
<dbReference type="InterPro" id="IPR040420">
    <property type="entry name" value="At1g76660-like"/>
</dbReference>
<name>A0A8X9A1R7_SALSN</name>
<gene>
    <name evidence="1" type="ORF">SASPL_110752</name>
</gene>
<organism evidence="1">
    <name type="scientific">Salvia splendens</name>
    <name type="common">Scarlet sage</name>
    <dbReference type="NCBI Taxonomy" id="180675"/>
    <lineage>
        <taxon>Eukaryota</taxon>
        <taxon>Viridiplantae</taxon>
        <taxon>Streptophyta</taxon>
        <taxon>Embryophyta</taxon>
        <taxon>Tracheophyta</taxon>
        <taxon>Spermatophyta</taxon>
        <taxon>Magnoliopsida</taxon>
        <taxon>eudicotyledons</taxon>
        <taxon>Gunneridae</taxon>
        <taxon>Pentapetalae</taxon>
        <taxon>asterids</taxon>
        <taxon>lamiids</taxon>
        <taxon>Lamiales</taxon>
        <taxon>Lamiaceae</taxon>
        <taxon>Nepetoideae</taxon>
        <taxon>Mentheae</taxon>
        <taxon>Salviinae</taxon>
        <taxon>Salvia</taxon>
        <taxon>Salvia subgen. Calosphace</taxon>
        <taxon>core Calosphace</taxon>
    </lineage>
</organism>
<sequence>MSNVHNSVDTVNAAATAIVTAESRVQPSTVQVRVCVFLLNCSLNCPERRWVAVGASTGVLVLTNIANELVMLLLFLNQLAPGAGVAAPVSESWEPPSTLVMPFIAPPSLSCFLSAIDPSSATQSPAGVLSLASLSVHAQSLLVNCTGFQIGPYAHETHYPGSPGGHLKSPGSAMSTLELHRPSLINGLLWNLGWEKHHILDSFREQLSTDTANEVPGVPQKGRERSCIRTSYNLTRFEQRVRLQQSKGEVSGEIHCRL</sequence>
<dbReference type="PANTHER" id="PTHR31798:SF10">
    <property type="entry name" value="OS02G0822000 PROTEIN"/>
    <property type="match status" value="1"/>
</dbReference>
<evidence type="ECO:0000313" key="1">
    <source>
        <dbReference type="EMBL" id="KAG6426527.1"/>
    </source>
</evidence>
<protein>
    <submittedName>
        <fullName evidence="1">Uncharacterized protein</fullName>
    </submittedName>
</protein>
<dbReference type="AlphaFoldDB" id="A0A8X9A1R7"/>
<dbReference type="PANTHER" id="PTHR31798">
    <property type="entry name" value="HYDROXYPROLINE-RICH GLYCOPROTEIN-LIKE"/>
    <property type="match status" value="1"/>
</dbReference>
<reference evidence="1" key="2">
    <citation type="submission" date="2020-08" db="EMBL/GenBank/DDBJ databases">
        <title>Plant Genome Project.</title>
        <authorList>
            <person name="Zhang R.-G."/>
        </authorList>
    </citation>
    <scope>NUCLEOTIDE SEQUENCE</scope>
    <source>
        <strain evidence="1">Huo1</strain>
        <tissue evidence="1">Leaf</tissue>
    </source>
</reference>
<comment type="caution">
    <text evidence="1">The sequence shown here is derived from an EMBL/GenBank/DDBJ whole genome shotgun (WGS) entry which is preliminary data.</text>
</comment>
<proteinExistence type="predicted"/>
<dbReference type="EMBL" id="PNBA02000004">
    <property type="protein sequence ID" value="KAG6426527.1"/>
    <property type="molecule type" value="Genomic_DNA"/>
</dbReference>